<dbReference type="AlphaFoldDB" id="A0A6A8AED3"/>
<feature type="transmembrane region" description="Helical" evidence="6">
    <location>
        <begin position="274"/>
        <end position="293"/>
    </location>
</feature>
<organism evidence="8 9">
    <name type="scientific">Endobacterium cereale</name>
    <dbReference type="NCBI Taxonomy" id="2663029"/>
    <lineage>
        <taxon>Bacteria</taxon>
        <taxon>Pseudomonadati</taxon>
        <taxon>Pseudomonadota</taxon>
        <taxon>Alphaproteobacteria</taxon>
        <taxon>Hyphomicrobiales</taxon>
        <taxon>Rhizobiaceae</taxon>
        <taxon>Endobacterium</taxon>
    </lineage>
</organism>
<feature type="transmembrane region" description="Helical" evidence="6">
    <location>
        <begin position="12"/>
        <end position="31"/>
    </location>
</feature>
<dbReference type="InterPro" id="IPR037185">
    <property type="entry name" value="EmrE-like"/>
</dbReference>
<feature type="transmembrane region" description="Helical" evidence="6">
    <location>
        <begin position="186"/>
        <end position="205"/>
    </location>
</feature>
<dbReference type="InterPro" id="IPR051258">
    <property type="entry name" value="Diverse_Substrate_Transporter"/>
</dbReference>
<evidence type="ECO:0000256" key="4">
    <source>
        <dbReference type="ARBA" id="ARBA00022989"/>
    </source>
</evidence>
<keyword evidence="2" id="KW-1003">Cell membrane</keyword>
<sequence>MANNANQVRATFAGLTAIVLWSSVVGLLKSISQSFGATGGPALVYTIATAILIALFGVKRSRHIPRAYLLWGGLLFVSYEICMALSISYSTSPQQAVEVAMVNYLWPTFTVIGAVLLRQQRASRWIYLGLGCSLVGIATVLGGDGGNLITNVTASLFDNPLSFGLSLAGAVVWAAYCLVTPRIANGHNGVVLFFGATAAVLWIKLGFTRDITLVADSVPIGLLIITSAAMGLGYAAWNFGILHGNVSVLASASYFTPVLAAGLAAFVLQTSLSWSFWQGALMICIGSTICWWATRQKPQTQFATGD</sequence>
<dbReference type="Proteomes" id="UP000435138">
    <property type="component" value="Unassembled WGS sequence"/>
</dbReference>
<evidence type="ECO:0000313" key="9">
    <source>
        <dbReference type="Proteomes" id="UP000435138"/>
    </source>
</evidence>
<dbReference type="GO" id="GO:0005886">
    <property type="term" value="C:plasma membrane"/>
    <property type="evidence" value="ECO:0007669"/>
    <property type="project" value="UniProtKB-SubCell"/>
</dbReference>
<evidence type="ECO:0000256" key="5">
    <source>
        <dbReference type="ARBA" id="ARBA00023136"/>
    </source>
</evidence>
<protein>
    <submittedName>
        <fullName evidence="8">Aromatic amino acid DMT transporter YddG</fullName>
    </submittedName>
</protein>
<name>A0A6A8AED3_9HYPH</name>
<evidence type="ECO:0000256" key="6">
    <source>
        <dbReference type="SAM" id="Phobius"/>
    </source>
</evidence>
<comment type="subcellular location">
    <subcellularLocation>
        <location evidence="1">Cell membrane</location>
        <topology evidence="1">Multi-pass membrane protein</topology>
    </subcellularLocation>
</comment>
<proteinExistence type="predicted"/>
<dbReference type="RefSeq" id="WP_153355049.1">
    <property type="nucleotide sequence ID" value="NZ_JAYKOO010000007.1"/>
</dbReference>
<reference evidence="8 9" key="1">
    <citation type="submission" date="2019-11" db="EMBL/GenBank/DDBJ databases">
        <title>Genome analysis of Rhizobacterium cereale a novel genus and species isolated from maize roots in North Spain.</title>
        <authorList>
            <person name="Menendez E."/>
            <person name="Flores-Felix J.D."/>
            <person name="Ramirez-Bahena M.-H."/>
            <person name="Igual J.M."/>
            <person name="Garcia-Fraile P."/>
            <person name="Peix A."/>
            <person name="Velazquez E."/>
        </authorList>
    </citation>
    <scope>NUCLEOTIDE SEQUENCE [LARGE SCALE GENOMIC DNA]</scope>
    <source>
        <strain evidence="8 9">RZME27</strain>
    </source>
</reference>
<evidence type="ECO:0000313" key="8">
    <source>
        <dbReference type="EMBL" id="MQY47576.1"/>
    </source>
</evidence>
<keyword evidence="9" id="KW-1185">Reference proteome</keyword>
<evidence type="ECO:0000259" key="7">
    <source>
        <dbReference type="Pfam" id="PF00892"/>
    </source>
</evidence>
<feature type="transmembrane region" description="Helical" evidence="6">
    <location>
        <begin position="37"/>
        <end position="56"/>
    </location>
</feature>
<dbReference type="NCBIfam" id="NF008676">
    <property type="entry name" value="PRK11689.1"/>
    <property type="match status" value="1"/>
</dbReference>
<keyword evidence="4 6" id="KW-1133">Transmembrane helix</keyword>
<feature type="transmembrane region" description="Helical" evidence="6">
    <location>
        <begin position="125"/>
        <end position="141"/>
    </location>
</feature>
<dbReference type="Pfam" id="PF00892">
    <property type="entry name" value="EamA"/>
    <property type="match status" value="1"/>
</dbReference>
<keyword evidence="3 6" id="KW-0812">Transmembrane</keyword>
<dbReference type="PANTHER" id="PTHR42920:SF24">
    <property type="entry name" value="AROMATIC AMINO ACID EXPORTER YDDG"/>
    <property type="match status" value="1"/>
</dbReference>
<feature type="transmembrane region" description="Helical" evidence="6">
    <location>
        <begin position="161"/>
        <end position="179"/>
    </location>
</feature>
<dbReference type="SUPFAM" id="SSF103481">
    <property type="entry name" value="Multidrug resistance efflux transporter EmrE"/>
    <property type="match status" value="2"/>
</dbReference>
<feature type="domain" description="EamA" evidence="7">
    <location>
        <begin position="165"/>
        <end position="289"/>
    </location>
</feature>
<keyword evidence="5 6" id="KW-0472">Membrane</keyword>
<comment type="caution">
    <text evidence="8">The sequence shown here is derived from an EMBL/GenBank/DDBJ whole genome shotgun (WGS) entry which is preliminary data.</text>
</comment>
<feature type="transmembrane region" description="Helical" evidence="6">
    <location>
        <begin position="249"/>
        <end position="268"/>
    </location>
</feature>
<evidence type="ECO:0000256" key="2">
    <source>
        <dbReference type="ARBA" id="ARBA00022475"/>
    </source>
</evidence>
<dbReference type="EMBL" id="WIXI01000045">
    <property type="protein sequence ID" value="MQY47576.1"/>
    <property type="molecule type" value="Genomic_DNA"/>
</dbReference>
<feature type="transmembrane region" description="Helical" evidence="6">
    <location>
        <begin position="101"/>
        <end position="118"/>
    </location>
</feature>
<evidence type="ECO:0000256" key="3">
    <source>
        <dbReference type="ARBA" id="ARBA00022692"/>
    </source>
</evidence>
<feature type="transmembrane region" description="Helical" evidence="6">
    <location>
        <begin position="68"/>
        <end position="89"/>
    </location>
</feature>
<dbReference type="PANTHER" id="PTHR42920">
    <property type="entry name" value="OS03G0707200 PROTEIN-RELATED"/>
    <property type="match status" value="1"/>
</dbReference>
<accession>A0A6A8AED3</accession>
<dbReference type="InterPro" id="IPR000620">
    <property type="entry name" value="EamA_dom"/>
</dbReference>
<gene>
    <name evidence="8" type="primary">yddG</name>
    <name evidence="8" type="ORF">GAO09_16195</name>
</gene>
<evidence type="ECO:0000256" key="1">
    <source>
        <dbReference type="ARBA" id="ARBA00004651"/>
    </source>
</evidence>
<feature type="transmembrane region" description="Helical" evidence="6">
    <location>
        <begin position="217"/>
        <end position="237"/>
    </location>
</feature>